<reference evidence="2 3" key="1">
    <citation type="journal article" date="2017" name="BMC Genomics">
        <title>Genomic analysis of methanogenic archaea reveals a shift towards energy conservation.</title>
        <authorList>
            <person name="Gilmore S.P."/>
            <person name="Henske J.K."/>
            <person name="Sexton J.A."/>
            <person name="Solomon K.V."/>
            <person name="Seppala S."/>
            <person name="Yoo J.I."/>
            <person name="Huyett L.M."/>
            <person name="Pressman A."/>
            <person name="Cogan J.Z."/>
            <person name="Kivenson V."/>
            <person name="Peng X."/>
            <person name="Tan Y."/>
            <person name="Valentine D.L."/>
            <person name="O'Malley M.A."/>
        </authorList>
    </citation>
    <scope>NUCLEOTIDE SEQUENCE [LARGE SCALE GENOMIC DNA]</scope>
    <source>
        <strain evidence="2 3">M.o.H.</strain>
    </source>
</reference>
<dbReference type="EMBL" id="LMVM01000012">
    <property type="protein sequence ID" value="PAV05008.1"/>
    <property type="molecule type" value="Genomic_DNA"/>
</dbReference>
<keyword evidence="3" id="KW-1185">Reference proteome</keyword>
<evidence type="ECO:0000259" key="1">
    <source>
        <dbReference type="Pfam" id="PF00561"/>
    </source>
</evidence>
<dbReference type="OrthoDB" id="7531at2157"/>
<evidence type="ECO:0000313" key="3">
    <source>
        <dbReference type="Proteomes" id="UP000217784"/>
    </source>
</evidence>
<dbReference type="Gene3D" id="3.40.50.1820">
    <property type="entry name" value="alpha/beta hydrolase"/>
    <property type="match status" value="1"/>
</dbReference>
<gene>
    <name evidence="2" type="ORF">ASJ80_11945</name>
</gene>
<dbReference type="InterPro" id="IPR029058">
    <property type="entry name" value="AB_hydrolase_fold"/>
</dbReference>
<dbReference type="Proteomes" id="UP000217784">
    <property type="component" value="Unassembled WGS sequence"/>
</dbReference>
<dbReference type="RefSeq" id="WP_069584257.1">
    <property type="nucleotide sequence ID" value="NZ_LMVM01000012.1"/>
</dbReference>
<dbReference type="AlphaFoldDB" id="A0A2A2H6L3"/>
<evidence type="ECO:0000313" key="2">
    <source>
        <dbReference type="EMBL" id="PAV05008.1"/>
    </source>
</evidence>
<comment type="caution">
    <text evidence="2">The sequence shown here is derived from an EMBL/GenBank/DDBJ whole genome shotgun (WGS) entry which is preliminary data.</text>
</comment>
<dbReference type="InterPro" id="IPR050266">
    <property type="entry name" value="AB_hydrolase_sf"/>
</dbReference>
<protein>
    <recommendedName>
        <fullName evidence="1">AB hydrolase-1 domain-containing protein</fullName>
    </recommendedName>
</protein>
<sequence length="258" mass="29057">MNLYFKETGKNNSETIVFLHAGMSSGWMWDKHVESLKDYHCLVPDLPEHGKSMEIKPFTIESAANEIIGIIKERAHGGKAHIVGLSLGAQVAVQILSMAPEVVDHAVITGTLAREVGSGLSIFMNIFYKIYMRLKDVDFFIKMGMKAQSIPLKYFEDVKKDTKASTWSSLNNITRENRAFRIPENLCRSKNRVLVLMGEKEVKVVYESALDLNKCLPNSKVYKAANLGHTWPLESPELFSNVVMAWINDNPLPDTLKL</sequence>
<dbReference type="SUPFAM" id="SSF53474">
    <property type="entry name" value="alpha/beta-Hydrolases"/>
    <property type="match status" value="1"/>
</dbReference>
<dbReference type="InterPro" id="IPR000073">
    <property type="entry name" value="AB_hydrolase_1"/>
</dbReference>
<dbReference type="PANTHER" id="PTHR43798">
    <property type="entry name" value="MONOACYLGLYCEROL LIPASE"/>
    <property type="match status" value="1"/>
</dbReference>
<proteinExistence type="predicted"/>
<feature type="domain" description="AB hydrolase-1" evidence="1">
    <location>
        <begin position="15"/>
        <end position="230"/>
    </location>
</feature>
<accession>A0A2A2H6L3</accession>
<organism evidence="2 3">
    <name type="scientific">Methanobacterium bryantii</name>
    <dbReference type="NCBI Taxonomy" id="2161"/>
    <lineage>
        <taxon>Archaea</taxon>
        <taxon>Methanobacteriati</taxon>
        <taxon>Methanobacteriota</taxon>
        <taxon>Methanomada group</taxon>
        <taxon>Methanobacteria</taxon>
        <taxon>Methanobacteriales</taxon>
        <taxon>Methanobacteriaceae</taxon>
        <taxon>Methanobacterium</taxon>
    </lineage>
</organism>
<dbReference type="Pfam" id="PF00561">
    <property type="entry name" value="Abhydrolase_1"/>
    <property type="match status" value="1"/>
</dbReference>
<name>A0A2A2H6L3_METBR</name>